<dbReference type="GO" id="GO:0005524">
    <property type="term" value="F:ATP binding"/>
    <property type="evidence" value="ECO:0007669"/>
    <property type="project" value="UniProtKB-KW"/>
</dbReference>
<dbReference type="Pfam" id="PF00005">
    <property type="entry name" value="ABC_tran"/>
    <property type="match status" value="1"/>
</dbReference>
<feature type="transmembrane region" description="Helical" evidence="7">
    <location>
        <begin position="246"/>
        <end position="264"/>
    </location>
</feature>
<keyword evidence="4 10" id="KW-0067">ATP-binding</keyword>
<dbReference type="Gene3D" id="3.40.50.300">
    <property type="entry name" value="P-loop containing nucleotide triphosphate hydrolases"/>
    <property type="match status" value="1"/>
</dbReference>
<dbReference type="SUPFAM" id="SSF90123">
    <property type="entry name" value="ABC transporter transmembrane region"/>
    <property type="match status" value="1"/>
</dbReference>
<evidence type="ECO:0000256" key="2">
    <source>
        <dbReference type="ARBA" id="ARBA00022692"/>
    </source>
</evidence>
<dbReference type="Proteomes" id="UP000070467">
    <property type="component" value="Unassembled WGS sequence"/>
</dbReference>
<dbReference type="SMART" id="SM00382">
    <property type="entry name" value="AAA"/>
    <property type="match status" value="1"/>
</dbReference>
<organism evidence="10 11">
    <name type="scientific">Gemelliphila asaccharolytica</name>
    <dbReference type="NCBI Taxonomy" id="502393"/>
    <lineage>
        <taxon>Bacteria</taxon>
        <taxon>Bacillati</taxon>
        <taxon>Bacillota</taxon>
        <taxon>Bacilli</taxon>
        <taxon>Bacillales</taxon>
        <taxon>Gemellaceae</taxon>
        <taxon>Gemelliphila</taxon>
    </lineage>
</organism>
<dbReference type="InterPro" id="IPR039421">
    <property type="entry name" value="Type_1_exporter"/>
</dbReference>
<accession>A0ABR5TLM3</accession>
<keyword evidence="5 7" id="KW-1133">Transmembrane helix</keyword>
<keyword evidence="11" id="KW-1185">Reference proteome</keyword>
<dbReference type="PANTHER" id="PTHR43394">
    <property type="entry name" value="ATP-DEPENDENT PERMEASE MDL1, MITOCHONDRIAL"/>
    <property type="match status" value="1"/>
</dbReference>
<dbReference type="PROSITE" id="PS50893">
    <property type="entry name" value="ABC_TRANSPORTER_2"/>
    <property type="match status" value="1"/>
</dbReference>
<dbReference type="InterPro" id="IPR003439">
    <property type="entry name" value="ABC_transporter-like_ATP-bd"/>
</dbReference>
<dbReference type="Gene3D" id="1.20.1560.10">
    <property type="entry name" value="ABC transporter type 1, transmembrane domain"/>
    <property type="match status" value="1"/>
</dbReference>
<evidence type="ECO:0000256" key="4">
    <source>
        <dbReference type="ARBA" id="ARBA00022840"/>
    </source>
</evidence>
<evidence type="ECO:0000259" key="9">
    <source>
        <dbReference type="PROSITE" id="PS50929"/>
    </source>
</evidence>
<proteinExistence type="predicted"/>
<sequence>MEIKVFKNLLWAIKNIVSFDVKYIIIAIFTMVIGGVSPAIYTILTQKIINNLQLSNKIIFFYLLLYVLLEFFESFFNNFIEYYKMKFNLSFNLMIKEKVVEKISNLKLKDFENSEIYDVINRAKNESEGKIISYIENFGIIISNIISFISFVSIILFFKFWIVIIILIIPCVKYIITKKLNILSFNIITERTNKERKAWYFQYLLTYGDFFKEIKLYNLFPYFIKKYKKYNEEFNLQDVSIARKKMLFFGGITLIEVIIDGFIFYKIISYGFLGLILIGNVLMYMNSVTKSKMKLTEILQSFAFLNKESLFMGQLIYFFDLEEVNEEELLEIEKIEKIECINLSYKYKKNKEYTLKNINIKVEKNKNILVVGRNGSGKTTLIKILLGLYDDYEGHVYIDGIELKNIKKSSYMKYVSSLFQDFIKYEGTFRENISYGDLENKTNDLKLYNVLEKFDLLSLVNRTEKKLDSQIGYWFDNGKQISLGEWQKIAISRAFLKKSNVIILDEPNSALDSISDYRLNLMYKDILKNKIGIIVIHKFKNIVNDMDRILVLNNGTIEEEGTHKDLVIKNGLYSMLYNLQK</sequence>
<feature type="transmembrane region" description="Helical" evidence="7">
    <location>
        <begin position="270"/>
        <end position="288"/>
    </location>
</feature>
<feature type="domain" description="ABC transmembrane type-1" evidence="9">
    <location>
        <begin position="25"/>
        <end position="307"/>
    </location>
</feature>
<feature type="domain" description="ABC transporter" evidence="8">
    <location>
        <begin position="338"/>
        <end position="579"/>
    </location>
</feature>
<feature type="transmembrane region" description="Helical" evidence="7">
    <location>
        <begin position="59"/>
        <end position="80"/>
    </location>
</feature>
<dbReference type="InterPro" id="IPR017871">
    <property type="entry name" value="ABC_transporter-like_CS"/>
</dbReference>
<dbReference type="PROSITE" id="PS00211">
    <property type="entry name" value="ABC_TRANSPORTER_1"/>
    <property type="match status" value="1"/>
</dbReference>
<protein>
    <submittedName>
        <fullName evidence="10">ABC transporter, ATP-binding protein</fullName>
    </submittedName>
</protein>
<dbReference type="PANTHER" id="PTHR43394:SF1">
    <property type="entry name" value="ATP-BINDING CASSETTE SUB-FAMILY B MEMBER 10, MITOCHONDRIAL"/>
    <property type="match status" value="1"/>
</dbReference>
<comment type="caution">
    <text evidence="10">The sequence shown here is derived from an EMBL/GenBank/DDBJ whole genome shotgun (WGS) entry which is preliminary data.</text>
</comment>
<name>A0ABR5TLM3_9BACL</name>
<keyword evidence="2 7" id="KW-0812">Transmembrane</keyword>
<evidence type="ECO:0000313" key="11">
    <source>
        <dbReference type="Proteomes" id="UP000070467"/>
    </source>
</evidence>
<evidence type="ECO:0000256" key="1">
    <source>
        <dbReference type="ARBA" id="ARBA00004651"/>
    </source>
</evidence>
<comment type="subcellular location">
    <subcellularLocation>
        <location evidence="1">Cell membrane</location>
        <topology evidence="1">Multi-pass membrane protein</topology>
    </subcellularLocation>
</comment>
<gene>
    <name evidence="10" type="ORF">HMPREF1871_00764</name>
</gene>
<evidence type="ECO:0000256" key="6">
    <source>
        <dbReference type="ARBA" id="ARBA00023136"/>
    </source>
</evidence>
<evidence type="ECO:0000256" key="7">
    <source>
        <dbReference type="SAM" id="Phobius"/>
    </source>
</evidence>
<keyword evidence="3" id="KW-0547">Nucleotide-binding</keyword>
<dbReference type="SUPFAM" id="SSF52540">
    <property type="entry name" value="P-loop containing nucleoside triphosphate hydrolases"/>
    <property type="match status" value="1"/>
</dbReference>
<feature type="transmembrane region" description="Helical" evidence="7">
    <location>
        <begin position="21"/>
        <end position="44"/>
    </location>
</feature>
<dbReference type="EMBL" id="LSDB01000031">
    <property type="protein sequence ID" value="KXB57849.1"/>
    <property type="molecule type" value="Genomic_DNA"/>
</dbReference>
<dbReference type="InterPro" id="IPR011527">
    <property type="entry name" value="ABC1_TM_dom"/>
</dbReference>
<evidence type="ECO:0000256" key="5">
    <source>
        <dbReference type="ARBA" id="ARBA00022989"/>
    </source>
</evidence>
<keyword evidence="6 7" id="KW-0472">Membrane</keyword>
<dbReference type="InterPro" id="IPR027417">
    <property type="entry name" value="P-loop_NTPase"/>
</dbReference>
<evidence type="ECO:0000256" key="3">
    <source>
        <dbReference type="ARBA" id="ARBA00022741"/>
    </source>
</evidence>
<evidence type="ECO:0000259" key="8">
    <source>
        <dbReference type="PROSITE" id="PS50893"/>
    </source>
</evidence>
<dbReference type="InterPro" id="IPR036640">
    <property type="entry name" value="ABC1_TM_sf"/>
</dbReference>
<dbReference type="PROSITE" id="PS50929">
    <property type="entry name" value="ABC_TM1F"/>
    <property type="match status" value="1"/>
</dbReference>
<feature type="transmembrane region" description="Helical" evidence="7">
    <location>
        <begin position="131"/>
        <end position="152"/>
    </location>
</feature>
<evidence type="ECO:0000313" key="10">
    <source>
        <dbReference type="EMBL" id="KXB57849.1"/>
    </source>
</evidence>
<dbReference type="RefSeq" id="WP_066130210.1">
    <property type="nucleotide sequence ID" value="NZ_KQ959881.1"/>
</dbReference>
<reference evidence="10 11" key="1">
    <citation type="submission" date="2016-01" db="EMBL/GenBank/DDBJ databases">
        <authorList>
            <person name="Mitreva M."/>
            <person name="Pepin K.H."/>
            <person name="Mihindukulasuriya K.A."/>
            <person name="Fulton R."/>
            <person name="Fronick C."/>
            <person name="O'Laughlin M."/>
            <person name="Miner T."/>
            <person name="Herter B."/>
            <person name="Rosa B.A."/>
            <person name="Cordes M."/>
            <person name="Tomlinson C."/>
            <person name="Wollam A."/>
            <person name="Palsikar V.B."/>
            <person name="Mardis E.R."/>
            <person name="Wilson R.K."/>
        </authorList>
    </citation>
    <scope>NUCLEOTIDE SEQUENCE [LARGE SCALE GENOMIC DNA]</scope>
    <source>
        <strain evidence="10 11">KA00071</strain>
    </source>
</reference>
<dbReference type="InterPro" id="IPR003593">
    <property type="entry name" value="AAA+_ATPase"/>
</dbReference>
<feature type="transmembrane region" description="Helical" evidence="7">
    <location>
        <begin position="158"/>
        <end position="176"/>
    </location>
</feature>